<dbReference type="eggNOG" id="COG1196">
    <property type="taxonomic scope" value="Bacteria"/>
</dbReference>
<evidence type="ECO:0000313" key="4">
    <source>
        <dbReference type="EMBL" id="AQZ53538.1"/>
    </source>
</evidence>
<dbReference type="InterPro" id="IPR036365">
    <property type="entry name" value="PGBD-like_sf"/>
</dbReference>
<reference evidence="4 5" key="1">
    <citation type="submission" date="2017-03" db="EMBL/GenBank/DDBJ databases">
        <title>Foreign affairs: Plasmid Transfer between Roseobacters and Rhizobia.</title>
        <authorList>
            <person name="Bartling P."/>
            <person name="Bunk B."/>
            <person name="Overmann J."/>
            <person name="Brinkmann H."/>
            <person name="Petersen J."/>
        </authorList>
    </citation>
    <scope>NUCLEOTIDE SEQUENCE [LARGE SCALE GENOMIC DNA]</scope>
    <source>
        <strain evidence="4 5">MACL11</strain>
    </source>
</reference>
<feature type="region of interest" description="Disordered" evidence="2">
    <location>
        <begin position="829"/>
        <end position="849"/>
    </location>
</feature>
<feature type="region of interest" description="Disordered" evidence="2">
    <location>
        <begin position="1017"/>
        <end position="1038"/>
    </location>
</feature>
<dbReference type="STRING" id="1122214.Mame_04244"/>
<dbReference type="Proteomes" id="UP000191135">
    <property type="component" value="Chromosome"/>
</dbReference>
<dbReference type="eggNOG" id="COG0790">
    <property type="taxonomic scope" value="Bacteria"/>
</dbReference>
<dbReference type="InterPro" id="IPR006597">
    <property type="entry name" value="Sel1-like"/>
</dbReference>
<sequence length="1334" mass="143393">MAQERAEARPGLDALSQTIEGLEARLSEMMEARASGMAPRGPARSPDYRDRAPRERRLPAEPANARLDAELRDISRTLKDLRQSVRDDFTASLRDELAGLHTMLSQIERQTDTRDIDDDTRSELLRISEGVDWLLSNAAADDDSRLMAEFDHLQSLLRGLADAKSVARLESRFDNLERQIAPFDPARLDLELTALARGLDDVRRFLESDDSGHSLQEIEARMAGLAEAMEVLCARIPASGDRLDGQMHAIERRIDDIDRNLERIGRRQSETVRDPAVERLESRLGDLSNAVAAVDWQMRDQSTKQATLLENLDAVARRIESHNSADAHTRLETRIEALAGAVERIGSERNTLGKAVATLSDKVGDIDLTSLERRIAAKLDSVGAGRLSEADRREIRDQIGHLADLIESRDPRAIEDAVNRLNDNIAGLDLKGAERRLAQKIDTAGADGFSAHDRRELKSQLSNLATLIENRRGIEPAALEDAVSRITGKIGQIDFSAAERRLAAQISAMPVAGADPELRQKIEANLVAESRVAERLDALDIAGLEERLSRKIAAVEQNGAESRLSAQLTALANRLEESRRDKSGPELQKLERQIAELTTLMNRPEPKLPIGELEERIGARIEALSASNDDLVIEAAQHAAEEALKNFEAGRKGESDEHIEIIKGLAADLKALRIPANADQDKASAGLHDTLKTIASRLDAMPGVKTPEAPDAAGTPEAREKPLPRPRVQPSAPLGPPPFETRFHASSSDAKPEEDGSQDVLDILSRVRAGQKRDAMPSHGPVLPVHERPVSESRKGARSKPAGVISEGLGPRTPRADLIAAARRAVHTAVEETGETETTETAEPPKDRFSRRPVYLAGGAILLAILAYPLLTGMGRDRDAILQATQSLDAATIRREAPAPAPVKVSNVAPERAPATIDLTMTPVVKNNFAPEEVASAPVRAFSMIETDNVVTGSIEPDATTDAAPSPVAEKLKKAAAALEDKAEEAVETAAVTTRDVLDVLNAPAKASPDAVEAKMPVASAPPAETPPRQTEAAATASETGFRPITADLPAGLETKLLADAAKAGDPAALYEIGLRYLDGLGFKQDLSKAAFWFEQAAERGSAPAAFQLGSLYEKGTGVDEDAGKAVSLYREAAEKGNVSAMHNLAVMLANGADGGKPDFTEAAEWFQKAADHGVADSQFNLAILHARGAGADADLVQSYKWFAVAAKEGDAEAAKRRDEVAEALGDADLNRGRELAENWKAEPLDDAANRLTSPKEWTPADLVAASAPVDKETVVRDIQTILNKNGYDAGAADGVLGAKTDAAIKAFQKANGFAADGAITPELVKALLARNSA</sequence>
<evidence type="ECO:0000256" key="1">
    <source>
        <dbReference type="SAM" id="Coils"/>
    </source>
</evidence>
<feature type="compositionally biased region" description="Basic and acidic residues" evidence="2">
    <location>
        <begin position="785"/>
        <end position="795"/>
    </location>
</feature>
<feature type="region of interest" description="Disordered" evidence="2">
    <location>
        <begin position="698"/>
        <end position="811"/>
    </location>
</feature>
<dbReference type="KEGG" id="mmed:Mame_04244"/>
<dbReference type="PANTHER" id="PTHR11102">
    <property type="entry name" value="SEL-1-LIKE PROTEIN"/>
    <property type="match status" value="1"/>
</dbReference>
<name>A0A1U9Z768_9HYPH</name>
<dbReference type="RefSeq" id="WP_155122165.1">
    <property type="nucleotide sequence ID" value="NZ_AQWH01000007.1"/>
</dbReference>
<accession>A0A1U9Z768</accession>
<dbReference type="SUPFAM" id="SSF47090">
    <property type="entry name" value="PGBD-like"/>
    <property type="match status" value="1"/>
</dbReference>
<dbReference type="GO" id="GO:0036503">
    <property type="term" value="P:ERAD pathway"/>
    <property type="evidence" value="ECO:0007669"/>
    <property type="project" value="TreeGrafter"/>
</dbReference>
<dbReference type="InterPro" id="IPR011990">
    <property type="entry name" value="TPR-like_helical_dom_sf"/>
</dbReference>
<dbReference type="SMART" id="SM00671">
    <property type="entry name" value="SEL1"/>
    <property type="match status" value="4"/>
</dbReference>
<dbReference type="Pfam" id="PF01471">
    <property type="entry name" value="PG_binding_1"/>
    <property type="match status" value="1"/>
</dbReference>
<protein>
    <submittedName>
        <fullName evidence="4">Polar organelle development protein</fullName>
    </submittedName>
</protein>
<dbReference type="InterPro" id="IPR050767">
    <property type="entry name" value="Sel1_AlgK"/>
</dbReference>
<proteinExistence type="predicted"/>
<feature type="coiled-coil region" evidence="1">
    <location>
        <begin position="215"/>
        <end position="267"/>
    </location>
</feature>
<evidence type="ECO:0000313" key="5">
    <source>
        <dbReference type="Proteomes" id="UP000191135"/>
    </source>
</evidence>
<organism evidence="4 5">
    <name type="scientific">Martelella mediterranea DSM 17316</name>
    <dbReference type="NCBI Taxonomy" id="1122214"/>
    <lineage>
        <taxon>Bacteria</taxon>
        <taxon>Pseudomonadati</taxon>
        <taxon>Pseudomonadota</taxon>
        <taxon>Alphaproteobacteria</taxon>
        <taxon>Hyphomicrobiales</taxon>
        <taxon>Aurantimonadaceae</taxon>
        <taxon>Martelella</taxon>
    </lineage>
</organism>
<feature type="compositionally biased region" description="Basic and acidic residues" evidence="2">
    <location>
        <begin position="46"/>
        <end position="59"/>
    </location>
</feature>
<dbReference type="OrthoDB" id="5295703at2"/>
<feature type="domain" description="Peptidoglycan binding-like" evidence="3">
    <location>
        <begin position="1276"/>
        <end position="1328"/>
    </location>
</feature>
<feature type="region of interest" description="Disordered" evidence="2">
    <location>
        <begin position="30"/>
        <end position="62"/>
    </location>
</feature>
<dbReference type="Gene3D" id="1.10.101.10">
    <property type="entry name" value="PGBD-like superfamily/PGBD"/>
    <property type="match status" value="1"/>
</dbReference>
<evidence type="ECO:0000256" key="2">
    <source>
        <dbReference type="SAM" id="MobiDB-lite"/>
    </source>
</evidence>
<dbReference type="Pfam" id="PF08238">
    <property type="entry name" value="Sel1"/>
    <property type="match status" value="4"/>
</dbReference>
<dbReference type="eggNOG" id="COG3409">
    <property type="taxonomic scope" value="Bacteria"/>
</dbReference>
<dbReference type="PANTHER" id="PTHR11102:SF160">
    <property type="entry name" value="ERAD-ASSOCIATED E3 UBIQUITIN-PROTEIN LIGASE COMPONENT HRD3"/>
    <property type="match status" value="1"/>
</dbReference>
<keyword evidence="5" id="KW-1185">Reference proteome</keyword>
<evidence type="ECO:0000259" key="3">
    <source>
        <dbReference type="Pfam" id="PF01471"/>
    </source>
</evidence>
<dbReference type="InterPro" id="IPR036366">
    <property type="entry name" value="PGBDSf"/>
</dbReference>
<dbReference type="EMBL" id="CP020330">
    <property type="protein sequence ID" value="AQZ53538.1"/>
    <property type="molecule type" value="Genomic_DNA"/>
</dbReference>
<dbReference type="Gene3D" id="1.25.40.10">
    <property type="entry name" value="Tetratricopeptide repeat domain"/>
    <property type="match status" value="1"/>
</dbReference>
<dbReference type="InterPro" id="IPR002477">
    <property type="entry name" value="Peptidoglycan-bd-like"/>
</dbReference>
<gene>
    <name evidence="4" type="primary">podJ_3</name>
    <name evidence="4" type="ORF">Mame_04244</name>
</gene>
<dbReference type="SUPFAM" id="SSF81901">
    <property type="entry name" value="HCP-like"/>
    <property type="match status" value="1"/>
</dbReference>
<keyword evidence="1" id="KW-0175">Coiled coil</keyword>